<feature type="domain" description="Cadherin" evidence="16">
    <location>
        <begin position="271"/>
        <end position="380"/>
    </location>
</feature>
<dbReference type="GO" id="GO:0044331">
    <property type="term" value="P:cell-cell adhesion mediated by cadherin"/>
    <property type="evidence" value="ECO:0007669"/>
    <property type="project" value="TreeGrafter"/>
</dbReference>
<evidence type="ECO:0000256" key="11">
    <source>
        <dbReference type="ARBA" id="ARBA00022889"/>
    </source>
</evidence>
<feature type="domain" description="Cadherin" evidence="16">
    <location>
        <begin position="42"/>
        <end position="136"/>
    </location>
</feature>
<protein>
    <submittedName>
        <fullName evidence="17">Cadherin-1-like</fullName>
    </submittedName>
</protein>
<dbReference type="FunFam" id="2.60.40.60:FF:000011">
    <property type="entry name" value="Cadherin 1"/>
    <property type="match status" value="1"/>
</dbReference>
<feature type="compositionally biased region" description="Polar residues" evidence="15">
    <location>
        <begin position="524"/>
        <end position="534"/>
    </location>
</feature>
<comment type="subcellular location">
    <subcellularLocation>
        <location evidence="3">Cell junction</location>
        <location evidence="3">Desmosome</location>
    </subcellularLocation>
    <subcellularLocation>
        <location evidence="1">Cell membrane</location>
    </subcellularLocation>
    <subcellularLocation>
        <location evidence="2">Cytoplasm</location>
    </subcellularLocation>
</comment>
<dbReference type="FunFam" id="2.60.40.60:FF:000095">
    <property type="entry name" value="Cadherin 13"/>
    <property type="match status" value="1"/>
</dbReference>
<dbReference type="GO" id="GO:0005912">
    <property type="term" value="C:adherens junction"/>
    <property type="evidence" value="ECO:0007669"/>
    <property type="project" value="TreeGrafter"/>
</dbReference>
<dbReference type="InterPro" id="IPR039808">
    <property type="entry name" value="Cadherin"/>
</dbReference>
<evidence type="ECO:0000256" key="2">
    <source>
        <dbReference type="ARBA" id="ARBA00004496"/>
    </source>
</evidence>
<keyword evidence="12" id="KW-0472">Membrane</keyword>
<keyword evidence="13" id="KW-0325">Glycoprotein</keyword>
<feature type="domain" description="Cadherin" evidence="16">
    <location>
        <begin position="381"/>
        <end position="484"/>
    </location>
</feature>
<dbReference type="AlphaFoldDB" id="A0A485NR76"/>
<organism evidence="17 18">
    <name type="scientific">Lynx pardinus</name>
    <name type="common">Iberian lynx</name>
    <name type="synonym">Felis pardina</name>
    <dbReference type="NCBI Taxonomy" id="191816"/>
    <lineage>
        <taxon>Eukaryota</taxon>
        <taxon>Metazoa</taxon>
        <taxon>Chordata</taxon>
        <taxon>Craniata</taxon>
        <taxon>Vertebrata</taxon>
        <taxon>Euteleostomi</taxon>
        <taxon>Mammalia</taxon>
        <taxon>Eutheria</taxon>
        <taxon>Laurasiatheria</taxon>
        <taxon>Carnivora</taxon>
        <taxon>Feliformia</taxon>
        <taxon>Felidae</taxon>
        <taxon>Felinae</taxon>
        <taxon>Lynx</taxon>
    </lineage>
</organism>
<dbReference type="EMBL" id="CAAGRJ010022217">
    <property type="protein sequence ID" value="VFV36105.1"/>
    <property type="molecule type" value="Genomic_DNA"/>
</dbReference>
<keyword evidence="4" id="KW-1003">Cell membrane</keyword>
<keyword evidence="10 14" id="KW-0106">Calcium</keyword>
<dbReference type="SMART" id="SM00112">
    <property type="entry name" value="CA"/>
    <property type="match status" value="4"/>
</dbReference>
<evidence type="ECO:0000256" key="8">
    <source>
        <dbReference type="ARBA" id="ARBA00022729"/>
    </source>
</evidence>
<evidence type="ECO:0000256" key="3">
    <source>
        <dbReference type="ARBA" id="ARBA00004568"/>
    </source>
</evidence>
<evidence type="ECO:0000256" key="1">
    <source>
        <dbReference type="ARBA" id="ARBA00004236"/>
    </source>
</evidence>
<proteinExistence type="predicted"/>
<dbReference type="GO" id="GO:0007416">
    <property type="term" value="P:synapse assembly"/>
    <property type="evidence" value="ECO:0007669"/>
    <property type="project" value="TreeGrafter"/>
</dbReference>
<sequence length="534" mass="58116">MGHTEVLMFPHAHYGLRRQKRDWVIPPIPIRENEKGPFPKMVAQVKSDKGKKIQVFYSITGMGADKPPCGVFIMDRETGWLKVTMPLDREQESHYVASVSYMALFFHAASSTGNAVEEPTETVITVVGPNDNTPEFTRVVFEASVMERAHPGTSVMQITATDADDHENTYNAAIDPSAKTSAKTPRCLTPTCSPSTRTQESSLCSLLGWTNRSGVKRGYRVVQLNVHLSQLIASVYTLTIQAADLQGEGLSSTGTAVTTVTHSNANPPGFSPTLYTGQVFENKVDAGILRLKVKREDAPGSPAGKAVFSILNDRAGLYTVTTDPETNNGLLKTAKGLDFETTQQYVLYVTVVDAVPLASLFTSTATVTVDVLDVNEAPVFVPLIQMVEMPKDISVGQEITSYRAQDPDSFRSQEIRYQIGHDPSHQLNINSGTGVISTRASLHEDSVENHTFSAVVIAVDNGQPPAMGTRTLLLTFSHTDCPVADSQCLSICRRGREPEAVSMGHQGLSPNVSMQPCHQDRQGTVHNQSDRALT</sequence>
<evidence type="ECO:0000256" key="9">
    <source>
        <dbReference type="ARBA" id="ARBA00022737"/>
    </source>
</evidence>
<feature type="domain" description="Cadherin" evidence="16">
    <location>
        <begin position="137"/>
        <end position="270"/>
    </location>
</feature>
<dbReference type="PANTHER" id="PTHR24027:SF319">
    <property type="entry name" value="CADHERIN-1"/>
    <property type="match status" value="1"/>
</dbReference>
<evidence type="ECO:0000256" key="12">
    <source>
        <dbReference type="ARBA" id="ARBA00023136"/>
    </source>
</evidence>
<feature type="compositionally biased region" description="Polar residues" evidence="15">
    <location>
        <begin position="508"/>
        <end position="517"/>
    </location>
</feature>
<dbReference type="PRINTS" id="PR00205">
    <property type="entry name" value="CADHERIN"/>
</dbReference>
<evidence type="ECO:0000256" key="6">
    <source>
        <dbReference type="ARBA" id="ARBA00022685"/>
    </source>
</evidence>
<dbReference type="PROSITE" id="PS50268">
    <property type="entry name" value="CADHERIN_2"/>
    <property type="match status" value="4"/>
</dbReference>
<dbReference type="GO" id="GO:0030057">
    <property type="term" value="C:desmosome"/>
    <property type="evidence" value="ECO:0007669"/>
    <property type="project" value="UniProtKB-SubCell"/>
</dbReference>
<evidence type="ECO:0000259" key="16">
    <source>
        <dbReference type="PROSITE" id="PS50268"/>
    </source>
</evidence>
<evidence type="ECO:0000256" key="14">
    <source>
        <dbReference type="PROSITE-ProRule" id="PRU00043"/>
    </source>
</evidence>
<dbReference type="GO" id="GO:0034332">
    <property type="term" value="P:adherens junction organization"/>
    <property type="evidence" value="ECO:0007669"/>
    <property type="project" value="TreeGrafter"/>
</dbReference>
<dbReference type="GO" id="GO:0016339">
    <property type="term" value="P:calcium-dependent cell-cell adhesion via plasma membrane cell adhesion molecules"/>
    <property type="evidence" value="ECO:0007669"/>
    <property type="project" value="TreeGrafter"/>
</dbReference>
<evidence type="ECO:0000256" key="10">
    <source>
        <dbReference type="ARBA" id="ARBA00022837"/>
    </source>
</evidence>
<dbReference type="GO" id="GO:0045296">
    <property type="term" value="F:cadherin binding"/>
    <property type="evidence" value="ECO:0007669"/>
    <property type="project" value="TreeGrafter"/>
</dbReference>
<evidence type="ECO:0000256" key="7">
    <source>
        <dbReference type="ARBA" id="ARBA00022723"/>
    </source>
</evidence>
<keyword evidence="9" id="KW-0677">Repeat</keyword>
<evidence type="ECO:0000313" key="18">
    <source>
        <dbReference type="Proteomes" id="UP000386466"/>
    </source>
</evidence>
<dbReference type="GO" id="GO:0016477">
    <property type="term" value="P:cell migration"/>
    <property type="evidence" value="ECO:0007669"/>
    <property type="project" value="TreeGrafter"/>
</dbReference>
<dbReference type="Pfam" id="PF00028">
    <property type="entry name" value="Cadherin"/>
    <property type="match status" value="3"/>
</dbReference>
<dbReference type="GO" id="GO:0043296">
    <property type="term" value="C:apical junction complex"/>
    <property type="evidence" value="ECO:0007669"/>
    <property type="project" value="TreeGrafter"/>
</dbReference>
<dbReference type="GO" id="GO:0007156">
    <property type="term" value="P:homophilic cell adhesion via plasma membrane adhesion molecules"/>
    <property type="evidence" value="ECO:0007669"/>
    <property type="project" value="InterPro"/>
</dbReference>
<dbReference type="PANTHER" id="PTHR24027">
    <property type="entry name" value="CADHERIN-23"/>
    <property type="match status" value="1"/>
</dbReference>
<dbReference type="Gene3D" id="2.60.40.60">
    <property type="entry name" value="Cadherins"/>
    <property type="match status" value="4"/>
</dbReference>
<dbReference type="GO" id="GO:0016600">
    <property type="term" value="C:flotillin complex"/>
    <property type="evidence" value="ECO:0007669"/>
    <property type="project" value="TreeGrafter"/>
</dbReference>
<dbReference type="GO" id="GO:0005509">
    <property type="term" value="F:calcium ion binding"/>
    <property type="evidence" value="ECO:0007669"/>
    <property type="project" value="UniProtKB-UniRule"/>
</dbReference>
<keyword evidence="7" id="KW-0479">Metal-binding</keyword>
<keyword evidence="6" id="KW-0165">Cleavage on pair of basic residues</keyword>
<dbReference type="GO" id="GO:0016342">
    <property type="term" value="C:catenin complex"/>
    <property type="evidence" value="ECO:0007669"/>
    <property type="project" value="TreeGrafter"/>
</dbReference>
<keyword evidence="11" id="KW-0130">Cell adhesion</keyword>
<evidence type="ECO:0000256" key="4">
    <source>
        <dbReference type="ARBA" id="ARBA00022475"/>
    </source>
</evidence>
<dbReference type="GO" id="GO:0007043">
    <property type="term" value="P:cell-cell junction assembly"/>
    <property type="evidence" value="ECO:0007669"/>
    <property type="project" value="TreeGrafter"/>
</dbReference>
<dbReference type="GO" id="GO:0008013">
    <property type="term" value="F:beta-catenin binding"/>
    <property type="evidence" value="ECO:0007669"/>
    <property type="project" value="TreeGrafter"/>
</dbReference>
<dbReference type="GO" id="GO:0005737">
    <property type="term" value="C:cytoplasm"/>
    <property type="evidence" value="ECO:0007669"/>
    <property type="project" value="UniProtKB-SubCell"/>
</dbReference>
<dbReference type="InterPro" id="IPR002126">
    <property type="entry name" value="Cadherin-like_dom"/>
</dbReference>
<feature type="region of interest" description="Disordered" evidence="15">
    <location>
        <begin position="500"/>
        <end position="534"/>
    </location>
</feature>
<evidence type="ECO:0000313" key="17">
    <source>
        <dbReference type="EMBL" id="VFV36105.1"/>
    </source>
</evidence>
<evidence type="ECO:0000256" key="13">
    <source>
        <dbReference type="ARBA" id="ARBA00023180"/>
    </source>
</evidence>
<dbReference type="InterPro" id="IPR015919">
    <property type="entry name" value="Cadherin-like_sf"/>
</dbReference>
<name>A0A485NR76_LYNPA</name>
<evidence type="ECO:0000256" key="5">
    <source>
        <dbReference type="ARBA" id="ARBA00022490"/>
    </source>
</evidence>
<dbReference type="GO" id="GO:0000902">
    <property type="term" value="P:cell morphogenesis"/>
    <property type="evidence" value="ECO:0007669"/>
    <property type="project" value="TreeGrafter"/>
</dbReference>
<gene>
    <name evidence="17" type="ORF">LYPA_23C001546</name>
</gene>
<keyword evidence="18" id="KW-1185">Reference proteome</keyword>
<accession>A0A485NR76</accession>
<evidence type="ECO:0000256" key="15">
    <source>
        <dbReference type="SAM" id="MobiDB-lite"/>
    </source>
</evidence>
<dbReference type="SUPFAM" id="SSF49313">
    <property type="entry name" value="Cadherin-like"/>
    <property type="match status" value="4"/>
</dbReference>
<dbReference type="Proteomes" id="UP000386466">
    <property type="component" value="Unassembled WGS sequence"/>
</dbReference>
<dbReference type="CDD" id="cd11304">
    <property type="entry name" value="Cadherin_repeat"/>
    <property type="match status" value="3"/>
</dbReference>
<reference evidence="17 18" key="1">
    <citation type="submission" date="2019-01" db="EMBL/GenBank/DDBJ databases">
        <authorList>
            <person name="Alioto T."/>
            <person name="Alioto T."/>
        </authorList>
    </citation>
    <scope>NUCLEOTIDE SEQUENCE [LARGE SCALE GENOMIC DNA]</scope>
</reference>
<keyword evidence="8" id="KW-0732">Signal</keyword>
<keyword evidence="5" id="KW-0963">Cytoplasm</keyword>
<dbReference type="FunFam" id="2.60.40.60:FF:000019">
    <property type="entry name" value="Cadherin 2"/>
    <property type="match status" value="1"/>
</dbReference>